<feature type="transmembrane region" description="Helical" evidence="7">
    <location>
        <begin position="77"/>
        <end position="101"/>
    </location>
</feature>
<protein>
    <submittedName>
        <fullName evidence="8">Chromate transporter, chromate ion transporter (CHR) family</fullName>
    </submittedName>
</protein>
<comment type="subcellular location">
    <subcellularLocation>
        <location evidence="1">Cell membrane</location>
        <topology evidence="1">Multi-pass membrane protein</topology>
    </subcellularLocation>
</comment>
<dbReference type="InterPro" id="IPR003370">
    <property type="entry name" value="Chromate_transpt"/>
</dbReference>
<evidence type="ECO:0000256" key="3">
    <source>
        <dbReference type="ARBA" id="ARBA00022475"/>
    </source>
</evidence>
<name>A0A448V359_9FIRM</name>
<keyword evidence="6 7" id="KW-0472">Membrane</keyword>
<dbReference type="OrthoDB" id="9788907at2"/>
<dbReference type="AlphaFoldDB" id="A0A448V359"/>
<dbReference type="RefSeq" id="WP_126466128.1">
    <property type="nucleotide sequence ID" value="NZ_JAUSWF010000004.1"/>
</dbReference>
<dbReference type="Proteomes" id="UP000269544">
    <property type="component" value="Chromosome"/>
</dbReference>
<comment type="similarity">
    <text evidence="2">Belongs to the chromate ion transporter (CHR) (TC 2.A.51) family.</text>
</comment>
<feature type="transmembrane region" description="Helical" evidence="7">
    <location>
        <begin position="225"/>
        <end position="244"/>
    </location>
</feature>
<feature type="transmembrane region" description="Helical" evidence="7">
    <location>
        <begin position="194"/>
        <end position="213"/>
    </location>
</feature>
<evidence type="ECO:0000256" key="6">
    <source>
        <dbReference type="ARBA" id="ARBA00023136"/>
    </source>
</evidence>
<evidence type="ECO:0000256" key="4">
    <source>
        <dbReference type="ARBA" id="ARBA00022692"/>
    </source>
</evidence>
<evidence type="ECO:0000313" key="9">
    <source>
        <dbReference type="Proteomes" id="UP000269544"/>
    </source>
</evidence>
<dbReference type="PANTHER" id="PTHR33567:SF3">
    <property type="entry name" value="CHROMATE ION TRANSPORTER (EUROFUNG)"/>
    <property type="match status" value="1"/>
</dbReference>
<evidence type="ECO:0000313" key="8">
    <source>
        <dbReference type="EMBL" id="VEJ36225.1"/>
    </source>
</evidence>
<feature type="transmembrane region" description="Helical" evidence="7">
    <location>
        <begin position="329"/>
        <end position="352"/>
    </location>
</feature>
<dbReference type="NCBIfam" id="TIGR00937">
    <property type="entry name" value="2A51"/>
    <property type="match status" value="1"/>
</dbReference>
<gene>
    <name evidence="8" type="ORF">NCTC13079_01429</name>
</gene>
<reference evidence="8 9" key="1">
    <citation type="submission" date="2018-12" db="EMBL/GenBank/DDBJ databases">
        <authorList>
            <consortium name="Pathogen Informatics"/>
        </authorList>
    </citation>
    <scope>NUCLEOTIDE SEQUENCE [LARGE SCALE GENOMIC DNA]</scope>
    <source>
        <strain evidence="8 9">NCTC13079</strain>
    </source>
</reference>
<evidence type="ECO:0000256" key="5">
    <source>
        <dbReference type="ARBA" id="ARBA00022989"/>
    </source>
</evidence>
<dbReference type="KEGG" id="piv:NCTC13079_01429"/>
<feature type="transmembrane region" description="Helical" evidence="7">
    <location>
        <begin position="144"/>
        <end position="174"/>
    </location>
</feature>
<keyword evidence="9" id="KW-1185">Reference proteome</keyword>
<dbReference type="PIRSF" id="PIRSF004810">
    <property type="entry name" value="ChrA"/>
    <property type="match status" value="1"/>
</dbReference>
<dbReference type="Pfam" id="PF02417">
    <property type="entry name" value="Chromate_transp"/>
    <property type="match status" value="2"/>
</dbReference>
<evidence type="ECO:0000256" key="7">
    <source>
        <dbReference type="SAM" id="Phobius"/>
    </source>
</evidence>
<feature type="transmembrane region" description="Helical" evidence="7">
    <location>
        <begin position="113"/>
        <end position="132"/>
    </location>
</feature>
<proteinExistence type="inferred from homology"/>
<keyword evidence="5 7" id="KW-1133">Transmembrane helix</keyword>
<evidence type="ECO:0000256" key="2">
    <source>
        <dbReference type="ARBA" id="ARBA00005262"/>
    </source>
</evidence>
<dbReference type="EMBL" id="LR134523">
    <property type="protein sequence ID" value="VEJ36225.1"/>
    <property type="molecule type" value="Genomic_DNA"/>
</dbReference>
<evidence type="ECO:0000256" key="1">
    <source>
        <dbReference type="ARBA" id="ARBA00004651"/>
    </source>
</evidence>
<feature type="transmembrane region" description="Helical" evidence="7">
    <location>
        <begin position="358"/>
        <end position="389"/>
    </location>
</feature>
<feature type="transmembrane region" description="Helical" evidence="7">
    <location>
        <begin position="290"/>
        <end position="317"/>
    </location>
</feature>
<dbReference type="InterPro" id="IPR014047">
    <property type="entry name" value="Chr_Tranpt_l_chain"/>
</dbReference>
<organism evidence="8 9">
    <name type="scientific">Aedoeadaptatus ivorii</name>
    <dbReference type="NCBI Taxonomy" id="54006"/>
    <lineage>
        <taxon>Bacteria</taxon>
        <taxon>Bacillati</taxon>
        <taxon>Bacillota</taxon>
        <taxon>Tissierellia</taxon>
        <taxon>Tissierellales</taxon>
        <taxon>Peptoniphilaceae</taxon>
        <taxon>Aedoeadaptatus</taxon>
    </lineage>
</organism>
<dbReference type="GO" id="GO:0015109">
    <property type="term" value="F:chromate transmembrane transporter activity"/>
    <property type="evidence" value="ECO:0007669"/>
    <property type="project" value="InterPro"/>
</dbReference>
<dbReference type="GO" id="GO:0005886">
    <property type="term" value="C:plasma membrane"/>
    <property type="evidence" value="ECO:0007669"/>
    <property type="project" value="UniProtKB-SubCell"/>
</dbReference>
<accession>A0A448V359</accession>
<keyword evidence="4 7" id="KW-0812">Transmembrane</keyword>
<sequence length="390" mass="42228">MKAVKWSTFLKDVFICALGSYGGPEAHYGVFSSRLVEQKKYITEEELTEMIGLFALVPGPGSTQTITAVGYYMGGPILALLTFLVWALPAILIMGGVGVFFTHIDGSGDLKPLLTYLPAVAVAFIVYAAVTLSRKVLKTRRDFALFAVMLALSLLLVGRSMWVVPLLLIAGGLAILWEYRKEGAGERIRYRPKWWILAAVVAIALVNEVLRAQVQSPWVMLYTSFYRYGYSVIGGGQIVIPLMIQDLVHSQSAISLADFLSGYAIDQAVPGPLFSFAAFVSARAMEGSDFAFLAGLLGGFGIFLPGILLVFFIFPLWRALRELTRVRHFLEGVSITAASLIAMTAITQIAALPVKIDLYLAVVASAALLFSKKVPAPLIVLGALLAGIIL</sequence>
<keyword evidence="3" id="KW-1003">Cell membrane</keyword>
<dbReference type="PANTHER" id="PTHR33567">
    <property type="entry name" value="CHROMATE ION TRANSPORTER (EUROFUNG)"/>
    <property type="match status" value="1"/>
</dbReference>